<keyword evidence="3" id="KW-1185">Reference proteome</keyword>
<sequence>MILRYYADADVREWHDHTLRLFRTLHDTHDIAVEIDRINEQHGPITDFPGEIRSPTPEDVYERDLKRNRALNQTIDQTPSEAFKRYGKLNIAGNVAVVDEEGTVQWASTLPGYANGYRPGAASLTAMDFLEDIATDPSNRLCVECLSLLDGDETFCPNCGYEFP</sequence>
<comment type="caution">
    <text evidence="2">The sequence shown here is derived from an EMBL/GenBank/DDBJ whole genome shotgun (WGS) entry which is preliminary data.</text>
</comment>
<feature type="domain" description="DUF8045" evidence="1">
    <location>
        <begin position="3"/>
        <end position="135"/>
    </location>
</feature>
<evidence type="ECO:0000259" key="1">
    <source>
        <dbReference type="Pfam" id="PF26193"/>
    </source>
</evidence>
<dbReference type="PATRIC" id="fig|1705389.3.peg.5"/>
<organism evidence="2 3">
    <name type="scientific">Halorubrum tropicale</name>
    <dbReference type="NCBI Taxonomy" id="1765655"/>
    <lineage>
        <taxon>Archaea</taxon>
        <taxon>Methanobacteriati</taxon>
        <taxon>Methanobacteriota</taxon>
        <taxon>Stenosarchaea group</taxon>
        <taxon>Halobacteria</taxon>
        <taxon>Halobacteriales</taxon>
        <taxon>Haloferacaceae</taxon>
        <taxon>Halorubrum</taxon>
    </lineage>
</organism>
<dbReference type="InterPro" id="IPR058358">
    <property type="entry name" value="DUF8045"/>
</dbReference>
<reference evidence="2 3" key="1">
    <citation type="submission" date="2015-08" db="EMBL/GenBank/DDBJ databases">
        <title>Genomes of Isolates from Cabo Rojo, PR.</title>
        <authorList>
            <person name="Sanchez-Nieves R.L."/>
            <person name="Montalvo-Rodriguez R."/>
        </authorList>
    </citation>
    <scope>NUCLEOTIDE SEQUENCE [LARGE SCALE GENOMIC DNA]</scope>
    <source>
        <strain evidence="2 3">5</strain>
    </source>
</reference>
<dbReference type="STRING" id="1765655.AMR74_15285"/>
<dbReference type="EMBL" id="LIST01000008">
    <property type="protein sequence ID" value="KOX95307.1"/>
    <property type="molecule type" value="Genomic_DNA"/>
</dbReference>
<dbReference type="AlphaFoldDB" id="A0A0M9AMX9"/>
<protein>
    <recommendedName>
        <fullName evidence="1">DUF8045 domain-containing protein</fullName>
    </recommendedName>
</protein>
<dbReference type="OrthoDB" id="190808at2157"/>
<dbReference type="Proteomes" id="UP000037747">
    <property type="component" value="Unassembled WGS sequence"/>
</dbReference>
<accession>A0A0M9AMX9</accession>
<dbReference type="Pfam" id="PF26193">
    <property type="entry name" value="DUF8045"/>
    <property type="match status" value="1"/>
</dbReference>
<gene>
    <name evidence="2" type="ORF">AMR74_15285</name>
</gene>
<proteinExistence type="predicted"/>
<evidence type="ECO:0000313" key="3">
    <source>
        <dbReference type="Proteomes" id="UP000037747"/>
    </source>
</evidence>
<name>A0A0M9AMX9_9EURY</name>
<dbReference type="RefSeq" id="WP_053772917.1">
    <property type="nucleotide sequence ID" value="NZ_LIST01000008.1"/>
</dbReference>
<evidence type="ECO:0000313" key="2">
    <source>
        <dbReference type="EMBL" id="KOX95307.1"/>
    </source>
</evidence>